<dbReference type="SUPFAM" id="SSF56784">
    <property type="entry name" value="HAD-like"/>
    <property type="match status" value="1"/>
</dbReference>
<dbReference type="CDD" id="cd07516">
    <property type="entry name" value="HAD_Pase"/>
    <property type="match status" value="1"/>
</dbReference>
<evidence type="ECO:0000313" key="2">
    <source>
        <dbReference type="Proteomes" id="UP000824072"/>
    </source>
</evidence>
<dbReference type="PANTHER" id="PTHR10000">
    <property type="entry name" value="PHOSPHOSERINE PHOSPHATASE"/>
    <property type="match status" value="1"/>
</dbReference>
<dbReference type="PROSITE" id="PS01229">
    <property type="entry name" value="COF_2"/>
    <property type="match status" value="1"/>
</dbReference>
<name>A0A9D1IB41_9FIRM</name>
<dbReference type="PANTHER" id="PTHR10000:SF8">
    <property type="entry name" value="HAD SUPERFAMILY HYDROLASE-LIKE, TYPE 3"/>
    <property type="match status" value="1"/>
</dbReference>
<gene>
    <name evidence="1" type="ORF">IAB02_04095</name>
</gene>
<dbReference type="SFLD" id="SFLDS00003">
    <property type="entry name" value="Haloacid_Dehalogenase"/>
    <property type="match status" value="1"/>
</dbReference>
<accession>A0A9D1IB41</accession>
<comment type="caution">
    <text evidence="1">The sequence shown here is derived from an EMBL/GenBank/DDBJ whole genome shotgun (WGS) entry which is preliminary data.</text>
</comment>
<dbReference type="EMBL" id="DVMU01000088">
    <property type="protein sequence ID" value="HIU33723.1"/>
    <property type="molecule type" value="Genomic_DNA"/>
</dbReference>
<evidence type="ECO:0000313" key="1">
    <source>
        <dbReference type="EMBL" id="HIU33723.1"/>
    </source>
</evidence>
<dbReference type="SFLD" id="SFLDG01140">
    <property type="entry name" value="C2.B:_Phosphomannomutase_and_P"/>
    <property type="match status" value="1"/>
</dbReference>
<dbReference type="Gene3D" id="3.40.50.1000">
    <property type="entry name" value="HAD superfamily/HAD-like"/>
    <property type="match status" value="1"/>
</dbReference>
<protein>
    <submittedName>
        <fullName evidence="1">HAD family phosphatase</fullName>
    </submittedName>
</protein>
<proteinExistence type="predicted"/>
<dbReference type="InterPro" id="IPR006379">
    <property type="entry name" value="HAD-SF_hydro_IIB"/>
</dbReference>
<dbReference type="NCBIfam" id="TIGR00099">
    <property type="entry name" value="Cof-subfamily"/>
    <property type="match status" value="1"/>
</dbReference>
<dbReference type="SFLD" id="SFLDG01144">
    <property type="entry name" value="C2.B.4:_PGP_Like"/>
    <property type="match status" value="1"/>
</dbReference>
<organism evidence="1 2">
    <name type="scientific">Candidatus Pullichristensenella excrementigallinarum</name>
    <dbReference type="NCBI Taxonomy" id="2840907"/>
    <lineage>
        <taxon>Bacteria</taxon>
        <taxon>Bacillati</taxon>
        <taxon>Bacillota</taxon>
        <taxon>Clostridia</taxon>
        <taxon>Candidatus Pullichristensenella</taxon>
    </lineage>
</organism>
<dbReference type="GO" id="GO:0016791">
    <property type="term" value="F:phosphatase activity"/>
    <property type="evidence" value="ECO:0007669"/>
    <property type="project" value="TreeGrafter"/>
</dbReference>
<reference evidence="1" key="2">
    <citation type="journal article" date="2021" name="PeerJ">
        <title>Extensive microbial diversity within the chicken gut microbiome revealed by metagenomics and culture.</title>
        <authorList>
            <person name="Gilroy R."/>
            <person name="Ravi A."/>
            <person name="Getino M."/>
            <person name="Pursley I."/>
            <person name="Horton D.L."/>
            <person name="Alikhan N.F."/>
            <person name="Baker D."/>
            <person name="Gharbi K."/>
            <person name="Hall N."/>
            <person name="Watson M."/>
            <person name="Adriaenssens E.M."/>
            <person name="Foster-Nyarko E."/>
            <person name="Jarju S."/>
            <person name="Secka A."/>
            <person name="Antonio M."/>
            <person name="Oren A."/>
            <person name="Chaudhuri R.R."/>
            <person name="La Ragione R."/>
            <person name="Hildebrand F."/>
            <person name="Pallen M.J."/>
        </authorList>
    </citation>
    <scope>NUCLEOTIDE SEQUENCE</scope>
    <source>
        <strain evidence="1">ChiHcec3-11533</strain>
    </source>
</reference>
<dbReference type="GO" id="GO:0000287">
    <property type="term" value="F:magnesium ion binding"/>
    <property type="evidence" value="ECO:0007669"/>
    <property type="project" value="TreeGrafter"/>
</dbReference>
<dbReference type="AlphaFoldDB" id="A0A9D1IB41"/>
<dbReference type="Gene3D" id="3.30.1240.10">
    <property type="match status" value="1"/>
</dbReference>
<dbReference type="InterPro" id="IPR036412">
    <property type="entry name" value="HAD-like_sf"/>
</dbReference>
<dbReference type="Proteomes" id="UP000824072">
    <property type="component" value="Unassembled WGS sequence"/>
</dbReference>
<reference evidence="1" key="1">
    <citation type="submission" date="2020-10" db="EMBL/GenBank/DDBJ databases">
        <authorList>
            <person name="Gilroy R."/>
        </authorList>
    </citation>
    <scope>NUCLEOTIDE SEQUENCE</scope>
    <source>
        <strain evidence="1">ChiHcec3-11533</strain>
    </source>
</reference>
<dbReference type="NCBIfam" id="TIGR01484">
    <property type="entry name" value="HAD-SF-IIB"/>
    <property type="match status" value="1"/>
</dbReference>
<dbReference type="InterPro" id="IPR000150">
    <property type="entry name" value="Cof"/>
</dbReference>
<sequence>MRRKMLVLDIDGTLTNSQKQITPRTLEALLRIQQEGHIVTLASGRPTAGLRMASSALQLERYGGYLLSYNGAHILHHKSGRVLFERVLPKETLSQICAFAREEGIGLLTYRENTILTSFAHDPYMEQESRINALPILDVEDLVSYVQFPIYKCLLTAPPQRAAQLEAILVERYGQSLSIYRSEPYFIEVMPPEVDKALSLGRLLEAIDMPVADAIACGDGFNDISMIHFAGTGVAMANAQEVVKREADFITRSNDEDGVVEVIEKFLEGD</sequence>
<dbReference type="InterPro" id="IPR023214">
    <property type="entry name" value="HAD_sf"/>
</dbReference>
<dbReference type="Pfam" id="PF08282">
    <property type="entry name" value="Hydrolase_3"/>
    <property type="match status" value="1"/>
</dbReference>
<dbReference type="GO" id="GO:0005829">
    <property type="term" value="C:cytosol"/>
    <property type="evidence" value="ECO:0007669"/>
    <property type="project" value="TreeGrafter"/>
</dbReference>